<dbReference type="PANTHER" id="PTHR10566">
    <property type="entry name" value="CHAPERONE-ACTIVITY OF BC1 COMPLEX CABC1 -RELATED"/>
    <property type="match status" value="1"/>
</dbReference>
<proteinExistence type="inferred from homology"/>
<gene>
    <name evidence="4" type="ORF">PGLA1383_LOCUS44179</name>
</gene>
<evidence type="ECO:0000313" key="4">
    <source>
        <dbReference type="EMBL" id="CAE8627394.1"/>
    </source>
</evidence>
<feature type="domain" description="ABC1 atypical kinase-like" evidence="3">
    <location>
        <begin position="219"/>
        <end position="433"/>
    </location>
</feature>
<dbReference type="AlphaFoldDB" id="A0A813GVI9"/>
<protein>
    <recommendedName>
        <fullName evidence="3">ABC1 atypical kinase-like domain-containing protein</fullName>
    </recommendedName>
</protein>
<accession>A0A813GVI9</accession>
<feature type="non-terminal residue" evidence="4">
    <location>
        <position position="801"/>
    </location>
</feature>
<evidence type="ECO:0000313" key="5">
    <source>
        <dbReference type="Proteomes" id="UP000654075"/>
    </source>
</evidence>
<dbReference type="SUPFAM" id="SSF56112">
    <property type="entry name" value="Protein kinase-like (PK-like)"/>
    <property type="match status" value="1"/>
</dbReference>
<dbReference type="InterPro" id="IPR050154">
    <property type="entry name" value="UbiB_kinase"/>
</dbReference>
<name>A0A813GVI9_POLGL</name>
<feature type="region of interest" description="Disordered" evidence="2">
    <location>
        <begin position="591"/>
        <end position="651"/>
    </location>
</feature>
<comment type="caution">
    <text evidence="4">The sequence shown here is derived from an EMBL/GenBank/DDBJ whole genome shotgun (WGS) entry which is preliminary data.</text>
</comment>
<feature type="compositionally biased region" description="Low complexity" evidence="2">
    <location>
        <begin position="600"/>
        <end position="641"/>
    </location>
</feature>
<dbReference type="InterPro" id="IPR011009">
    <property type="entry name" value="Kinase-like_dom_sf"/>
</dbReference>
<dbReference type="InterPro" id="IPR004147">
    <property type="entry name" value="ABC1_dom"/>
</dbReference>
<reference evidence="4" key="1">
    <citation type="submission" date="2021-02" db="EMBL/GenBank/DDBJ databases">
        <authorList>
            <person name="Dougan E. K."/>
            <person name="Rhodes N."/>
            <person name="Thang M."/>
            <person name="Chan C."/>
        </authorList>
    </citation>
    <scope>NUCLEOTIDE SEQUENCE</scope>
</reference>
<keyword evidence="5" id="KW-1185">Reference proteome</keyword>
<organism evidence="4 5">
    <name type="scientific">Polarella glacialis</name>
    <name type="common">Dinoflagellate</name>
    <dbReference type="NCBI Taxonomy" id="89957"/>
    <lineage>
        <taxon>Eukaryota</taxon>
        <taxon>Sar</taxon>
        <taxon>Alveolata</taxon>
        <taxon>Dinophyceae</taxon>
        <taxon>Suessiales</taxon>
        <taxon>Suessiaceae</taxon>
        <taxon>Polarella</taxon>
    </lineage>
</organism>
<dbReference type="OrthoDB" id="427480at2759"/>
<comment type="similarity">
    <text evidence="1">Belongs to the protein kinase superfamily. ADCK protein kinase family.</text>
</comment>
<dbReference type="Proteomes" id="UP000654075">
    <property type="component" value="Unassembled WGS sequence"/>
</dbReference>
<evidence type="ECO:0000256" key="1">
    <source>
        <dbReference type="ARBA" id="ARBA00009670"/>
    </source>
</evidence>
<evidence type="ECO:0000259" key="3">
    <source>
        <dbReference type="Pfam" id="PF03109"/>
    </source>
</evidence>
<evidence type="ECO:0000256" key="2">
    <source>
        <dbReference type="SAM" id="MobiDB-lite"/>
    </source>
</evidence>
<sequence length="801" mass="88003">VLALGSSGWGAQPAFACPGRPLRAERSSRGISVRRAAILASQYEFDAASSKTVKPFRKPRPPVNEESADAAIFNKDRVWEYAWGRPFEVVQRTVFLASIVAGIWSAWQKPQVDESGSGQSTAYMATTFKQTRPESERGKALRTGLAQMGVFFVKMGQTLAQRPDIVGDELAEELKGLQERSVPFDDQVALQIIAEDLQHRGPLAPGVWVAGCDIQARPLLAELNPVNVASASIGQVYKGRLWDGREVALKVQRPGAQDVLGLDWAVAVFGVMAYQQLKNNINDYNLIVDTVAKGIKMELDYHEEAANCLEFATRHAFLPFVSSPAWVPEFTGPEGSARVLCLEWYPSRAPSELPRHERRRLVEMAVEACVVQLLVTGFVHADPHEGNLRMGDDGRVVFLDFGLMDRIDFGVMESFAAGIRSVLNSDWPALVQSMQDAKFTPTPLMKFVRDPVSGAKSLQECDAAEFAEVVARKLTSDQAGTSRFGAMAMALKDLSNEYAMLTPPYVALLARTFITLEGMLADDPQMAAEFNIYENALPFAVSRILSPRTRKGQAALRNTLLIKGSPNWAALASFLQAEVDNEAAPGIAAAASDLGDGESSSRSITSNNNNNTTNNNSGSNNNNNDDLADRSSSSSIITSRSRGNDHAGDSYGAREAVQMRLLATSEGAALRRVFFDMDLFQALNGFLHARESRPFRQLFVQELAGRWAGSDDERAPTNEVPWGPRSAAAAREWGSTDVSSGELRRRARKAWRVVFRRQLRSLLSPRRFLGVLLLVPSAARLLIRTALRASQLRRSKTSLRR</sequence>
<dbReference type="EMBL" id="CAJNNV010029170">
    <property type="protein sequence ID" value="CAE8627394.1"/>
    <property type="molecule type" value="Genomic_DNA"/>
</dbReference>
<dbReference type="PANTHER" id="PTHR10566:SF123">
    <property type="entry name" value="PROTEIN KINASE SUPERFAMILY PROTEIN"/>
    <property type="match status" value="1"/>
</dbReference>
<dbReference type="Pfam" id="PF03109">
    <property type="entry name" value="ABC1"/>
    <property type="match status" value="1"/>
</dbReference>
<dbReference type="OMA" id="AHSHIAF"/>
<dbReference type="CDD" id="cd05121">
    <property type="entry name" value="ABC1_ADCK3-like"/>
    <property type="match status" value="1"/>
</dbReference>